<accession>A0A915KT14</accession>
<dbReference type="AlphaFoldDB" id="A0A915KT14"/>
<dbReference type="Proteomes" id="UP000887565">
    <property type="component" value="Unplaced"/>
</dbReference>
<name>A0A915KT14_ROMCU</name>
<keyword evidence="1" id="KW-1185">Reference proteome</keyword>
<evidence type="ECO:0000313" key="1">
    <source>
        <dbReference type="Proteomes" id="UP000887565"/>
    </source>
</evidence>
<evidence type="ECO:0000313" key="2">
    <source>
        <dbReference type="WBParaSite" id="nRc.2.0.1.t41908-RA"/>
    </source>
</evidence>
<dbReference type="WBParaSite" id="nRc.2.0.1.t41908-RA">
    <property type="protein sequence ID" value="nRc.2.0.1.t41908-RA"/>
    <property type="gene ID" value="nRc.2.0.1.g41908"/>
</dbReference>
<protein>
    <submittedName>
        <fullName evidence="2">Uncharacterized protein</fullName>
    </submittedName>
</protein>
<proteinExistence type="predicted"/>
<reference evidence="2" key="1">
    <citation type="submission" date="2022-11" db="UniProtKB">
        <authorList>
            <consortium name="WormBaseParasite"/>
        </authorList>
    </citation>
    <scope>IDENTIFICATION</scope>
</reference>
<organism evidence="1 2">
    <name type="scientific">Romanomermis culicivorax</name>
    <name type="common">Nematode worm</name>
    <dbReference type="NCBI Taxonomy" id="13658"/>
    <lineage>
        <taxon>Eukaryota</taxon>
        <taxon>Metazoa</taxon>
        <taxon>Ecdysozoa</taxon>
        <taxon>Nematoda</taxon>
        <taxon>Enoplea</taxon>
        <taxon>Dorylaimia</taxon>
        <taxon>Mermithida</taxon>
        <taxon>Mermithoidea</taxon>
        <taxon>Mermithidae</taxon>
        <taxon>Romanomermis</taxon>
    </lineage>
</organism>
<sequence length="99" mass="10853">MKSEKLPSSFSSGTIKSANCRPTVEFSTFETMKALNPVILTQELITKINAVVKIFNTKLLQSEQRLAISLVLPHLAETTLAESTHHGSIVLEMTIAGIR</sequence>